<name>A0A391NUJ1_9EUKA</name>
<sequence>MVREERWRRVEGEKG</sequence>
<protein>
    <submittedName>
        <fullName evidence="1">Uncharacterized protein</fullName>
    </submittedName>
</protein>
<organism evidence="1 2">
    <name type="scientific">Kipferlia bialata</name>
    <dbReference type="NCBI Taxonomy" id="797122"/>
    <lineage>
        <taxon>Eukaryota</taxon>
        <taxon>Metamonada</taxon>
        <taxon>Carpediemonas-like organisms</taxon>
        <taxon>Kipferlia</taxon>
    </lineage>
</organism>
<accession>A0A391NUJ1</accession>
<reference evidence="1 2" key="1">
    <citation type="journal article" date="2018" name="PLoS ONE">
        <title>The draft genome of Kipferlia bialata reveals reductive genome evolution in fornicate parasites.</title>
        <authorList>
            <person name="Tanifuji G."/>
            <person name="Takabayashi S."/>
            <person name="Kume K."/>
            <person name="Takagi M."/>
            <person name="Nakayama T."/>
            <person name="Kamikawa R."/>
            <person name="Inagaki Y."/>
            <person name="Hashimoto T."/>
        </authorList>
    </citation>
    <scope>NUCLEOTIDE SEQUENCE [LARGE SCALE GENOMIC DNA]</scope>
    <source>
        <strain evidence="1">NY0173</strain>
    </source>
</reference>
<comment type="caution">
    <text evidence="1">The sequence shown here is derived from an EMBL/GenBank/DDBJ whole genome shotgun (WGS) entry which is preliminary data.</text>
</comment>
<keyword evidence="2" id="KW-1185">Reference proteome</keyword>
<evidence type="ECO:0000313" key="1">
    <source>
        <dbReference type="EMBL" id="GCA64727.1"/>
    </source>
</evidence>
<dbReference type="EMBL" id="BDIP01008359">
    <property type="protein sequence ID" value="GCA64727.1"/>
    <property type="molecule type" value="Genomic_DNA"/>
</dbReference>
<proteinExistence type="predicted"/>
<gene>
    <name evidence="1" type="ORF">KIPB_015213</name>
</gene>
<evidence type="ECO:0000313" key="2">
    <source>
        <dbReference type="Proteomes" id="UP000265618"/>
    </source>
</evidence>
<feature type="non-terminal residue" evidence="1">
    <location>
        <position position="15"/>
    </location>
</feature>
<dbReference type="Proteomes" id="UP000265618">
    <property type="component" value="Unassembled WGS sequence"/>
</dbReference>